<sequence length="437" mass="46763">MLSTLYILLPSKTLAHAHADWMSLACPYALISNEGKIQQQGEQSLNQLRDLIGKVRQVAMLLAASDVTVLQIKAPPLSAARLKAALPNLVEDQLASDPAGAVLVSTPVQNGACTVAATDKKWIENLSNTLFGLGAKKLAAYASQLGFELQPGASSVFIDTAPGSLEFSLRSSEFEGFGLTLTPDTDAQAIVEVVQALKLFVPEGNASLYVPAQQQSAYQQACEHDAALAPRVTVRQLGWSARIASLAAPGKLSLDLMDGVTLPNVGKLDWRAWRWPLALAGLVLLVNIIGLNTEWISMKREAKSLSDSLTQSFRASYPKETVLRPLDQMQQKISQSRRFAGQSTPDDFIVLASQFAQIWDGGIASSAGASIVSVEYRERSLFVKTKAQGMLPIDQIRTALADRSLTLVSSAEGVLQIKPATANASNAANNPANRGGK</sequence>
<dbReference type="AlphaFoldDB" id="A0A916XQ88"/>
<accession>A0A916XQ88</accession>
<reference evidence="2" key="2">
    <citation type="submission" date="2020-09" db="EMBL/GenBank/DDBJ databases">
        <authorList>
            <person name="Sun Q."/>
            <person name="Zhou Y."/>
        </authorList>
    </citation>
    <scope>NUCLEOTIDE SEQUENCE</scope>
    <source>
        <strain evidence="2">CGMCC 1.10998</strain>
    </source>
</reference>
<evidence type="ECO:0000259" key="1">
    <source>
        <dbReference type="Pfam" id="PF05134"/>
    </source>
</evidence>
<dbReference type="NCBIfam" id="TIGR01709">
    <property type="entry name" value="typeII_sec_gspL"/>
    <property type="match status" value="1"/>
</dbReference>
<dbReference type="GO" id="GO:0009276">
    <property type="term" value="C:Gram-negative-bacterium-type cell wall"/>
    <property type="evidence" value="ECO:0007669"/>
    <property type="project" value="InterPro"/>
</dbReference>
<proteinExistence type="predicted"/>
<protein>
    <recommendedName>
        <fullName evidence="1">GspL cytoplasmic actin-ATPase-like domain-containing protein</fullName>
    </recommendedName>
</protein>
<dbReference type="InterPro" id="IPR043129">
    <property type="entry name" value="ATPase_NBD"/>
</dbReference>
<dbReference type="GO" id="GO:0015627">
    <property type="term" value="C:type II protein secretion system complex"/>
    <property type="evidence" value="ECO:0007669"/>
    <property type="project" value="InterPro"/>
</dbReference>
<reference evidence="2" key="1">
    <citation type="journal article" date="2014" name="Int. J. Syst. Evol. Microbiol.">
        <title>Complete genome sequence of Corynebacterium casei LMG S-19264T (=DSM 44701T), isolated from a smear-ripened cheese.</title>
        <authorList>
            <consortium name="US DOE Joint Genome Institute (JGI-PGF)"/>
            <person name="Walter F."/>
            <person name="Albersmeier A."/>
            <person name="Kalinowski J."/>
            <person name="Ruckert C."/>
        </authorList>
    </citation>
    <scope>NUCLEOTIDE SEQUENCE</scope>
    <source>
        <strain evidence="2">CGMCC 1.10998</strain>
    </source>
</reference>
<dbReference type="Gene3D" id="3.30.420.380">
    <property type="match status" value="1"/>
</dbReference>
<dbReference type="SUPFAM" id="SSF53067">
    <property type="entry name" value="Actin-like ATPase domain"/>
    <property type="match status" value="1"/>
</dbReference>
<organism evidence="2 3">
    <name type="scientific">Undibacterium terreum</name>
    <dbReference type="NCBI Taxonomy" id="1224302"/>
    <lineage>
        <taxon>Bacteria</taxon>
        <taxon>Pseudomonadati</taxon>
        <taxon>Pseudomonadota</taxon>
        <taxon>Betaproteobacteria</taxon>
        <taxon>Burkholderiales</taxon>
        <taxon>Oxalobacteraceae</taxon>
        <taxon>Undibacterium</taxon>
    </lineage>
</organism>
<dbReference type="Proteomes" id="UP000637423">
    <property type="component" value="Unassembled WGS sequence"/>
</dbReference>
<feature type="domain" description="GspL cytoplasmic actin-ATPase-like" evidence="1">
    <location>
        <begin position="33"/>
        <end position="134"/>
    </location>
</feature>
<evidence type="ECO:0000313" key="3">
    <source>
        <dbReference type="Proteomes" id="UP000637423"/>
    </source>
</evidence>
<keyword evidence="3" id="KW-1185">Reference proteome</keyword>
<dbReference type="GO" id="GO:0015628">
    <property type="term" value="P:protein secretion by the type II secretion system"/>
    <property type="evidence" value="ECO:0007669"/>
    <property type="project" value="InterPro"/>
</dbReference>
<gene>
    <name evidence="2" type="ORF">GCM10011396_43770</name>
</gene>
<dbReference type="InterPro" id="IPR024230">
    <property type="entry name" value="GspL_cyto_dom"/>
</dbReference>
<comment type="caution">
    <text evidence="2">The sequence shown here is derived from an EMBL/GenBank/DDBJ whole genome shotgun (WGS) entry which is preliminary data.</text>
</comment>
<dbReference type="EMBL" id="BMED01000005">
    <property type="protein sequence ID" value="GGC91747.1"/>
    <property type="molecule type" value="Genomic_DNA"/>
</dbReference>
<dbReference type="Pfam" id="PF05134">
    <property type="entry name" value="T2SSL"/>
    <property type="match status" value="1"/>
</dbReference>
<dbReference type="RefSeq" id="WP_188568255.1">
    <property type="nucleotide sequence ID" value="NZ_BMED01000005.1"/>
</dbReference>
<dbReference type="InterPro" id="IPR007812">
    <property type="entry name" value="T2SS_protein-GspL"/>
</dbReference>
<name>A0A916XQ88_9BURK</name>
<evidence type="ECO:0000313" key="2">
    <source>
        <dbReference type="EMBL" id="GGC91747.1"/>
    </source>
</evidence>